<dbReference type="InterPro" id="IPR019401">
    <property type="entry name" value="Znf_CHCC"/>
</dbReference>
<dbReference type="AlphaFoldDB" id="A0A6F9DLE9"/>
<reference evidence="2" key="1">
    <citation type="submission" date="2020-04" db="EMBL/GenBank/DDBJ databases">
        <authorList>
            <person name="Neveu A P."/>
        </authorList>
    </citation>
    <scope>NUCLEOTIDE SEQUENCE</scope>
    <source>
        <tissue evidence="2">Whole embryo</tissue>
    </source>
</reference>
<keyword evidence="2" id="KW-0830">Ubiquinone</keyword>
<dbReference type="PANTHER" id="PTHR13156:SF0">
    <property type="entry name" value="NADH DEHYDROGENASE [UBIQUINONE] IRON-SULFUR PROTEIN 6, MITOCHONDRIAL"/>
    <property type="match status" value="1"/>
</dbReference>
<dbReference type="PANTHER" id="PTHR13156">
    <property type="entry name" value="NADH-UBIQUINONE OXIDOREDUCTASE 13 KD-A SUBUNIT"/>
    <property type="match status" value="1"/>
</dbReference>
<feature type="domain" description="Zinc finger CHCC-type" evidence="1">
    <location>
        <begin position="96"/>
        <end position="137"/>
    </location>
</feature>
<organism evidence="2">
    <name type="scientific">Phallusia mammillata</name>
    <dbReference type="NCBI Taxonomy" id="59560"/>
    <lineage>
        <taxon>Eukaryota</taxon>
        <taxon>Metazoa</taxon>
        <taxon>Chordata</taxon>
        <taxon>Tunicata</taxon>
        <taxon>Ascidiacea</taxon>
        <taxon>Phlebobranchia</taxon>
        <taxon>Ascidiidae</taxon>
        <taxon>Phallusia</taxon>
    </lineage>
</organism>
<evidence type="ECO:0000313" key="2">
    <source>
        <dbReference type="EMBL" id="CAB3264272.1"/>
    </source>
</evidence>
<dbReference type="Pfam" id="PF10276">
    <property type="entry name" value="zf-CHCC"/>
    <property type="match status" value="1"/>
</dbReference>
<evidence type="ECO:0000259" key="1">
    <source>
        <dbReference type="Pfam" id="PF10276"/>
    </source>
</evidence>
<accession>A0A6F9DLE9</accession>
<sequence>MLRRKCLTLTGRVIRQSSHVAIRENVPTKFAVVNGKFVRLPQQDGGEVVTEEITHTGQYFEEGDWKKIRFHDRTKLVNQNWAVNLVAEVPPLEVDGRVAVCDGRDGPDAPAALGHPRVYINLDKGEVESCLYCGNRFVQKPHH</sequence>
<proteinExistence type="evidence at transcript level"/>
<dbReference type="GO" id="GO:0006120">
    <property type="term" value="P:mitochondrial electron transport, NADH to ubiquinone"/>
    <property type="evidence" value="ECO:0007669"/>
    <property type="project" value="TreeGrafter"/>
</dbReference>
<dbReference type="GO" id="GO:0005739">
    <property type="term" value="C:mitochondrion"/>
    <property type="evidence" value="ECO:0007669"/>
    <property type="project" value="GOC"/>
</dbReference>
<gene>
    <name evidence="2" type="primary">Ndufs6</name>
</gene>
<dbReference type="Gene3D" id="2.60.260.40">
    <property type="entry name" value="q5lls5 like domains"/>
    <property type="match status" value="1"/>
</dbReference>
<dbReference type="EMBL" id="LR788410">
    <property type="protein sequence ID" value="CAB3264272.1"/>
    <property type="molecule type" value="mRNA"/>
</dbReference>
<name>A0A6F9DLE9_9ASCI</name>
<protein>
    <submittedName>
        <fullName evidence="2">NADH dehydrogenase [ubiquinone] iron-sulfur protein 6, mitochondrial-like</fullName>
    </submittedName>
</protein>